<dbReference type="PANTHER" id="PTHR43194:SF5">
    <property type="entry name" value="PIMELOYL-[ACYL-CARRIER PROTEIN] METHYL ESTER ESTERASE"/>
    <property type="match status" value="1"/>
</dbReference>
<accession>V4J0T6</accession>
<feature type="domain" description="AB hydrolase-1" evidence="1">
    <location>
        <begin position="25"/>
        <end position="248"/>
    </location>
</feature>
<dbReference type="Pfam" id="PF12697">
    <property type="entry name" value="Abhydrolase_6"/>
    <property type="match status" value="1"/>
</dbReference>
<dbReference type="eggNOG" id="arCOG01648">
    <property type="taxonomic scope" value="Archaea"/>
</dbReference>
<dbReference type="AlphaFoldDB" id="V4J0T6"/>
<dbReference type="InterPro" id="IPR000073">
    <property type="entry name" value="AB_hydrolase_1"/>
</dbReference>
<dbReference type="PATRIC" id="fig|1324957.4.peg.1167"/>
<dbReference type="RefSeq" id="WP_023393736.1">
    <property type="nucleotide sequence ID" value="NZ_ASGZ01000018.1"/>
</dbReference>
<proteinExistence type="predicted"/>
<dbReference type="EMBL" id="ASGZ01000018">
    <property type="protein sequence ID" value="ESP89082.1"/>
    <property type="molecule type" value="Genomic_DNA"/>
</dbReference>
<evidence type="ECO:0000313" key="2">
    <source>
        <dbReference type="EMBL" id="ESP89082.1"/>
    </source>
</evidence>
<dbReference type="InterPro" id="IPR029058">
    <property type="entry name" value="AB_hydrolase_fold"/>
</dbReference>
<sequence length="256" mass="27223">MQRVDHHGRETAYRVSDRGGGGPGLLCVHGSGGAAGVWKAQSRLADRTPVAALDLSGHGASDDVEAAAGPEALEAYADDLVAVARETGARVLVGNSLGGAVALWVALERDLPLSGLVLAGTGARLAVLDDLLGWLADDFDRAVEFLHAPDRLFHDPDGPYADASAAAMRETGRAVTERDFQTCHSFDVRDRLGEVDVPAVAVVGAHDQLTPRHYHDYFADEMPDCEVRVVDDAAHLTMLERPDAFNAAVESLLDRL</sequence>
<dbReference type="STRING" id="1324957.K933_05743"/>
<dbReference type="Proteomes" id="UP000017840">
    <property type="component" value="Unassembled WGS sequence"/>
</dbReference>
<dbReference type="GO" id="GO:0016787">
    <property type="term" value="F:hydrolase activity"/>
    <property type="evidence" value="ECO:0007669"/>
    <property type="project" value="UniProtKB-KW"/>
</dbReference>
<keyword evidence="3" id="KW-1185">Reference proteome</keyword>
<evidence type="ECO:0000259" key="1">
    <source>
        <dbReference type="Pfam" id="PF12697"/>
    </source>
</evidence>
<comment type="caution">
    <text evidence="2">The sequence shown here is derived from an EMBL/GenBank/DDBJ whole genome shotgun (WGS) entry which is preliminary data.</text>
</comment>
<dbReference type="OrthoDB" id="312142at2157"/>
<protein>
    <submittedName>
        <fullName evidence="2">Alpha/beta hydrolase fold containing protein</fullName>
    </submittedName>
</protein>
<reference evidence="2 3" key="1">
    <citation type="journal article" date="2013" name="Genome Announc.">
        <title>Draft Genome Sequence of 'Candidatus Halobonum tyrrellensis' Strain G22, Isolated from the Hypersaline Waters of Lake Tyrrell, Australia.</title>
        <authorList>
            <person name="Ugalde J.A."/>
            <person name="Narasingarao P."/>
            <person name="Kuo S."/>
            <person name="Podell S."/>
            <person name="Allen E.E."/>
        </authorList>
    </citation>
    <scope>NUCLEOTIDE SEQUENCE [LARGE SCALE GENOMIC DNA]</scope>
    <source>
        <strain evidence="2 3">G22</strain>
    </source>
</reference>
<dbReference type="Gene3D" id="3.40.50.1820">
    <property type="entry name" value="alpha/beta hydrolase"/>
    <property type="match status" value="1"/>
</dbReference>
<dbReference type="InterPro" id="IPR050228">
    <property type="entry name" value="Carboxylesterase_BioH"/>
</dbReference>
<dbReference type="PRINTS" id="PR00111">
    <property type="entry name" value="ABHYDROLASE"/>
</dbReference>
<keyword evidence="2" id="KW-0378">Hydrolase</keyword>
<name>V4J0T6_9EURY</name>
<evidence type="ECO:0000313" key="3">
    <source>
        <dbReference type="Proteomes" id="UP000017840"/>
    </source>
</evidence>
<dbReference type="PANTHER" id="PTHR43194">
    <property type="entry name" value="HYDROLASE ALPHA/BETA FOLD FAMILY"/>
    <property type="match status" value="1"/>
</dbReference>
<gene>
    <name evidence="2" type="ORF">K933_05743</name>
</gene>
<organism evidence="2 3">
    <name type="scientific">Candidatus Halobonum tyrrellensis G22</name>
    <dbReference type="NCBI Taxonomy" id="1324957"/>
    <lineage>
        <taxon>Archaea</taxon>
        <taxon>Methanobacteriati</taxon>
        <taxon>Methanobacteriota</taxon>
        <taxon>Stenosarchaea group</taxon>
        <taxon>Halobacteria</taxon>
        <taxon>Halobacteriales</taxon>
        <taxon>Haloferacaceae</taxon>
        <taxon>Candidatus Halobonum</taxon>
    </lineage>
</organism>
<dbReference type="SUPFAM" id="SSF53474">
    <property type="entry name" value="alpha/beta-Hydrolases"/>
    <property type="match status" value="1"/>
</dbReference>